<dbReference type="EMBL" id="GEDG01022759">
    <property type="protein sequence ID" value="JAP17250.1"/>
    <property type="molecule type" value="Transcribed_RNA"/>
</dbReference>
<reference evidence="1" key="1">
    <citation type="submission" date="2015-12" db="EMBL/GenBank/DDBJ databases">
        <title>Gene expression during late stages of embryo sac development: a critical building block for successful pollen-pistil interactions.</title>
        <authorList>
            <person name="Liu Y."/>
            <person name="Joly V."/>
            <person name="Sabar M."/>
            <person name="Matton D.P."/>
        </authorList>
    </citation>
    <scope>NUCLEOTIDE SEQUENCE</scope>
</reference>
<proteinExistence type="predicted"/>
<sequence>MPPLHVTCSTSHEHLFKPFRFLNFWTKHHNFLQTVEEIWQIEATGSLFTVLQTKLKRVKSALVQWSKTTFGNIFQQVATLEDLVKTKEIQLEINPSGENRNALKMAEAKLKRYLHIEEEYWKQKACMK</sequence>
<organism evidence="1">
    <name type="scientific">Solanum chacoense</name>
    <name type="common">Chaco potato</name>
    <dbReference type="NCBI Taxonomy" id="4108"/>
    <lineage>
        <taxon>Eukaryota</taxon>
        <taxon>Viridiplantae</taxon>
        <taxon>Streptophyta</taxon>
        <taxon>Embryophyta</taxon>
        <taxon>Tracheophyta</taxon>
        <taxon>Spermatophyta</taxon>
        <taxon>Magnoliopsida</taxon>
        <taxon>eudicotyledons</taxon>
        <taxon>Gunneridae</taxon>
        <taxon>Pentapetalae</taxon>
        <taxon>asterids</taxon>
        <taxon>lamiids</taxon>
        <taxon>Solanales</taxon>
        <taxon>Solanaceae</taxon>
        <taxon>Solanoideae</taxon>
        <taxon>Solaneae</taxon>
        <taxon>Solanum</taxon>
    </lineage>
</organism>
<dbReference type="AlphaFoldDB" id="A0A0V0H9Y4"/>
<name>A0A0V0H9Y4_SOLCH</name>
<evidence type="ECO:0000313" key="1">
    <source>
        <dbReference type="EMBL" id="JAP17250.1"/>
    </source>
</evidence>
<accession>A0A0V0H9Y4</accession>
<protein>
    <submittedName>
        <fullName evidence="1">Putative ovule protein</fullName>
    </submittedName>
</protein>